<keyword evidence="2" id="KW-0689">Ribosomal protein</keyword>
<dbReference type="PRINTS" id="PR00058">
    <property type="entry name" value="RIBOSOMALL5"/>
</dbReference>
<dbReference type="InterPro" id="IPR005485">
    <property type="entry name" value="Rbsml_uL18_euk_arch"/>
</dbReference>
<evidence type="ECO:0000256" key="4">
    <source>
        <dbReference type="ARBA" id="ARBA00035197"/>
    </source>
</evidence>
<dbReference type="AlphaFoldDB" id="A0A2K5DGY3"/>
<name>A0A2K5DGY3_AOTNA</name>
<dbReference type="Gene3D" id="3.30.420.100">
    <property type="match status" value="1"/>
</dbReference>
<sequence length="112" mass="12821">IGFVKVVKNKAYLKRYQGKTDYYAWKHLVIQDKSKYNTPKYRMRVHIAYARIEGDIIVCTAYAHELPKYGVKVGLTTSAAVYCTGLLLARRLLNKFGVDKIYEGQVEVTGLE</sequence>
<dbReference type="PANTHER" id="PTHR23410:SF12">
    <property type="entry name" value="LARGE RIBOSOMAL SUBUNIT PROTEIN UL18"/>
    <property type="match status" value="1"/>
</dbReference>
<dbReference type="GO" id="GO:0003735">
    <property type="term" value="F:structural constituent of ribosome"/>
    <property type="evidence" value="ECO:0007669"/>
    <property type="project" value="InterPro"/>
</dbReference>
<evidence type="ECO:0000256" key="3">
    <source>
        <dbReference type="ARBA" id="ARBA00023274"/>
    </source>
</evidence>
<proteinExistence type="inferred from homology"/>
<dbReference type="GO" id="GO:0000027">
    <property type="term" value="P:ribosomal large subunit assembly"/>
    <property type="evidence" value="ECO:0007669"/>
    <property type="project" value="TreeGrafter"/>
</dbReference>
<reference evidence="6" key="1">
    <citation type="submission" date="2025-08" db="UniProtKB">
        <authorList>
            <consortium name="Ensembl"/>
        </authorList>
    </citation>
    <scope>IDENTIFICATION</scope>
</reference>
<dbReference type="GeneTree" id="ENSGT00950000183210"/>
<accession>A0A2K5DGY3</accession>
<evidence type="ECO:0000313" key="6">
    <source>
        <dbReference type="Ensembl" id="ENSANAP00000020199.1"/>
    </source>
</evidence>
<dbReference type="Pfam" id="PF17144">
    <property type="entry name" value="Ribosomal_L5e"/>
    <property type="match status" value="1"/>
</dbReference>
<reference evidence="6" key="2">
    <citation type="submission" date="2025-09" db="UniProtKB">
        <authorList>
            <consortium name="Ensembl"/>
        </authorList>
    </citation>
    <scope>IDENTIFICATION</scope>
</reference>
<evidence type="ECO:0000256" key="1">
    <source>
        <dbReference type="ARBA" id="ARBA00007116"/>
    </source>
</evidence>
<evidence type="ECO:0000256" key="5">
    <source>
        <dbReference type="ARBA" id="ARBA00035352"/>
    </source>
</evidence>
<evidence type="ECO:0000313" key="7">
    <source>
        <dbReference type="Proteomes" id="UP000233020"/>
    </source>
</evidence>
<dbReference type="GO" id="GO:0008097">
    <property type="term" value="F:5S rRNA binding"/>
    <property type="evidence" value="ECO:0007669"/>
    <property type="project" value="InterPro"/>
</dbReference>
<dbReference type="SUPFAM" id="SSF53137">
    <property type="entry name" value="Translational machinery components"/>
    <property type="match status" value="1"/>
</dbReference>
<dbReference type="InterPro" id="IPR057268">
    <property type="entry name" value="Ribosomal_L18"/>
</dbReference>
<dbReference type="GO" id="GO:0006412">
    <property type="term" value="P:translation"/>
    <property type="evidence" value="ECO:0007669"/>
    <property type="project" value="InterPro"/>
</dbReference>
<dbReference type="PANTHER" id="PTHR23410">
    <property type="entry name" value="RIBOSOMAL PROTEIN L5-RELATED"/>
    <property type="match status" value="1"/>
</dbReference>
<dbReference type="GO" id="GO:0022625">
    <property type="term" value="C:cytosolic large ribosomal subunit"/>
    <property type="evidence" value="ECO:0007669"/>
    <property type="project" value="TreeGrafter"/>
</dbReference>
<dbReference type="Ensembl" id="ENSANAT00000038074.1">
    <property type="protein sequence ID" value="ENSANAP00000020199.1"/>
    <property type="gene ID" value="ENSANAG00000027887.1"/>
</dbReference>
<keyword evidence="7" id="KW-1185">Reference proteome</keyword>
<dbReference type="CDD" id="cd00432">
    <property type="entry name" value="Ribosomal_L18_L5e"/>
    <property type="match status" value="1"/>
</dbReference>
<keyword evidence="3" id="KW-0687">Ribonucleoprotein</keyword>
<protein>
    <recommendedName>
        <fullName evidence="4">Large ribosomal subunit protein uL18</fullName>
    </recommendedName>
    <alternativeName>
        <fullName evidence="5">60S ribosomal protein L5</fullName>
    </alternativeName>
</protein>
<comment type="similarity">
    <text evidence="1">Belongs to the universal ribosomal protein uL18 family.</text>
</comment>
<evidence type="ECO:0000256" key="2">
    <source>
        <dbReference type="ARBA" id="ARBA00022980"/>
    </source>
</evidence>
<dbReference type="Proteomes" id="UP000233020">
    <property type="component" value="Unplaced"/>
</dbReference>
<organism evidence="6 7">
    <name type="scientific">Aotus nancymaae</name>
    <name type="common">Ma's night monkey</name>
    <dbReference type="NCBI Taxonomy" id="37293"/>
    <lineage>
        <taxon>Eukaryota</taxon>
        <taxon>Metazoa</taxon>
        <taxon>Chordata</taxon>
        <taxon>Craniata</taxon>
        <taxon>Vertebrata</taxon>
        <taxon>Euteleostomi</taxon>
        <taxon>Mammalia</taxon>
        <taxon>Eutheria</taxon>
        <taxon>Euarchontoglires</taxon>
        <taxon>Primates</taxon>
        <taxon>Haplorrhini</taxon>
        <taxon>Platyrrhini</taxon>
        <taxon>Aotidae</taxon>
        <taxon>Aotus</taxon>
    </lineage>
</organism>